<dbReference type="AlphaFoldDB" id="A0A226F1F7"/>
<dbReference type="GO" id="GO:0016020">
    <property type="term" value="C:membrane"/>
    <property type="evidence" value="ECO:0007669"/>
    <property type="project" value="UniProtKB-SubCell"/>
</dbReference>
<evidence type="ECO:0000256" key="4">
    <source>
        <dbReference type="ARBA" id="ARBA00022989"/>
    </source>
</evidence>
<dbReference type="PANTHER" id="PTHR22730:SF1">
    <property type="entry name" value="PROMININ-LIKE PROTEIN"/>
    <property type="match status" value="1"/>
</dbReference>
<protein>
    <submittedName>
        <fullName evidence="9">Prominin-like protein</fullName>
    </submittedName>
</protein>
<reference evidence="9 10" key="1">
    <citation type="submission" date="2015-12" db="EMBL/GenBank/DDBJ databases">
        <title>The genome of Folsomia candida.</title>
        <authorList>
            <person name="Faddeeva A."/>
            <person name="Derks M.F."/>
            <person name="Anvar Y."/>
            <person name="Smit S."/>
            <person name="Van Straalen N."/>
            <person name="Roelofs D."/>
        </authorList>
    </citation>
    <scope>NUCLEOTIDE SEQUENCE [LARGE SCALE GENOMIC DNA]</scope>
    <source>
        <strain evidence="9 10">VU population</strain>
        <tissue evidence="9">Whole body</tissue>
    </source>
</reference>
<comment type="subcellular location">
    <subcellularLocation>
        <location evidence="1">Membrane</location>
        <topology evidence="1">Multi-pass membrane protein</topology>
    </subcellularLocation>
</comment>
<evidence type="ECO:0000313" key="9">
    <source>
        <dbReference type="EMBL" id="OXA63041.1"/>
    </source>
</evidence>
<sequence>MVIPPNYTENIPEMIEPNWKSDDKFVYSVLSDVANSSLKDIFPHYKDITQCKLNKEDLLDLDYCGDDIDVNKLVDDFRGPAIYIGIWLSLAIIFTIVGVIWCICNKCCCCCKGKKGDDLDYLVNTESDEDLRQIGVYQGDRKHNLKLVWRITLAVLMTCWVIGFSFSVFMSFASNEGFRTSVFELYDDLDLSLDDAEMYIDITNRQVNATFVTSFGNLSEKILEEFPPEVPTGNLHINSQALSSRILLHSNVLITQLGHSMELKGLSDLLRELQVTLNHYVNPFLSRMEQVGRNPESDVKEALRKTKEELDRNAKDITDAINEIQISKFREELEKAEDEYLDVVGSAIYGSFMGFNLILLLILIGIVIGSVVVWIAKGPAKNIGFIFYRFSIVMMFVLGWIIACVMVTQFAISGFLIHDVCEELRDLENNSTDDQIQMIASGQGFLIPLNKSSFAEMNEDYSVPSYSYVINHCKHNSSAYAALNLELVYNASSIKDISDNFNFTSSKVKIDDLFFTKNLYALRSSLYHELKKLESFKTVVADISKSETLNGTEGLYSEIHSELVSLLQELETLRSPDIERNFPANTVDNIIFLVDDYEEFVYEQVTARIGKCHPIYYATNQVLDTVCNKLLIPVASYWWSLQLLLVMMVALISTALISERVFK</sequence>
<keyword evidence="4 8" id="KW-1133">Transmembrane helix</keyword>
<feature type="transmembrane region" description="Helical" evidence="8">
    <location>
        <begin position="348"/>
        <end position="375"/>
    </location>
</feature>
<keyword evidence="7" id="KW-0175">Coiled coil</keyword>
<evidence type="ECO:0000256" key="6">
    <source>
        <dbReference type="ARBA" id="ARBA00023180"/>
    </source>
</evidence>
<proteinExistence type="inferred from homology"/>
<feature type="transmembrane region" description="Helical" evidence="8">
    <location>
        <begin position="147"/>
        <end position="173"/>
    </location>
</feature>
<keyword evidence="5 8" id="KW-0472">Membrane</keyword>
<comment type="similarity">
    <text evidence="2">Belongs to the prominin family.</text>
</comment>
<dbReference type="EMBL" id="LNIX01000001">
    <property type="protein sequence ID" value="OXA63041.1"/>
    <property type="molecule type" value="Genomic_DNA"/>
</dbReference>
<evidence type="ECO:0000256" key="7">
    <source>
        <dbReference type="SAM" id="Coils"/>
    </source>
</evidence>
<dbReference type="Proteomes" id="UP000198287">
    <property type="component" value="Unassembled WGS sequence"/>
</dbReference>
<comment type="caution">
    <text evidence="9">The sequence shown here is derived from an EMBL/GenBank/DDBJ whole genome shotgun (WGS) entry which is preliminary data.</text>
</comment>
<feature type="transmembrane region" description="Helical" evidence="8">
    <location>
        <begin position="637"/>
        <end position="657"/>
    </location>
</feature>
<evidence type="ECO:0000256" key="8">
    <source>
        <dbReference type="SAM" id="Phobius"/>
    </source>
</evidence>
<accession>A0A226F1F7</accession>
<organism evidence="9 10">
    <name type="scientific">Folsomia candida</name>
    <name type="common">Springtail</name>
    <dbReference type="NCBI Taxonomy" id="158441"/>
    <lineage>
        <taxon>Eukaryota</taxon>
        <taxon>Metazoa</taxon>
        <taxon>Ecdysozoa</taxon>
        <taxon>Arthropoda</taxon>
        <taxon>Hexapoda</taxon>
        <taxon>Collembola</taxon>
        <taxon>Entomobryomorpha</taxon>
        <taxon>Isotomoidea</taxon>
        <taxon>Isotomidae</taxon>
        <taxon>Proisotominae</taxon>
        <taxon>Folsomia</taxon>
    </lineage>
</organism>
<evidence type="ECO:0000256" key="2">
    <source>
        <dbReference type="ARBA" id="ARBA00006058"/>
    </source>
</evidence>
<gene>
    <name evidence="9" type="ORF">Fcan01_02436</name>
</gene>
<evidence type="ECO:0000313" key="10">
    <source>
        <dbReference type="Proteomes" id="UP000198287"/>
    </source>
</evidence>
<evidence type="ECO:0000256" key="3">
    <source>
        <dbReference type="ARBA" id="ARBA00022692"/>
    </source>
</evidence>
<keyword evidence="3 8" id="KW-0812">Transmembrane</keyword>
<feature type="transmembrane region" description="Helical" evidence="8">
    <location>
        <begin position="387"/>
        <end position="412"/>
    </location>
</feature>
<keyword evidence="10" id="KW-1185">Reference proteome</keyword>
<evidence type="ECO:0000256" key="1">
    <source>
        <dbReference type="ARBA" id="ARBA00004141"/>
    </source>
</evidence>
<dbReference type="OrthoDB" id="6229420at2759"/>
<feature type="transmembrane region" description="Helical" evidence="8">
    <location>
        <begin position="81"/>
        <end position="104"/>
    </location>
</feature>
<dbReference type="InterPro" id="IPR008795">
    <property type="entry name" value="Prominin"/>
</dbReference>
<name>A0A226F1F7_FOLCA</name>
<evidence type="ECO:0000256" key="5">
    <source>
        <dbReference type="ARBA" id="ARBA00023136"/>
    </source>
</evidence>
<keyword evidence="6" id="KW-0325">Glycoprotein</keyword>
<dbReference type="Pfam" id="PF05478">
    <property type="entry name" value="Prominin"/>
    <property type="match status" value="1"/>
</dbReference>
<feature type="coiled-coil region" evidence="7">
    <location>
        <begin position="300"/>
        <end position="327"/>
    </location>
</feature>
<dbReference type="PANTHER" id="PTHR22730">
    <property type="entry name" value="PROMININ PROM PROTEIN"/>
    <property type="match status" value="1"/>
</dbReference>